<reference evidence="13" key="2">
    <citation type="submission" date="2019-01" db="EMBL/GenBank/DDBJ databases">
        <authorList>
            <consortium name="NCBI Pathogen Detection Project"/>
        </authorList>
    </citation>
    <scope>NUCLEOTIDE SEQUENCE</scope>
    <source>
        <strain evidence="13">BCW_3452</strain>
    </source>
</reference>
<evidence type="ECO:0000256" key="2">
    <source>
        <dbReference type="ARBA" id="ARBA00021549"/>
    </source>
</evidence>
<evidence type="ECO:0000256" key="1">
    <source>
        <dbReference type="ARBA" id="ARBA00004377"/>
    </source>
</evidence>
<keyword evidence="7" id="KW-1133">Transmembrane helix</keyword>
<organism evidence="13">
    <name type="scientific">Vibrio vulnificus</name>
    <dbReference type="NCBI Taxonomy" id="672"/>
    <lineage>
        <taxon>Bacteria</taxon>
        <taxon>Pseudomonadati</taxon>
        <taxon>Pseudomonadota</taxon>
        <taxon>Gammaproteobacteria</taxon>
        <taxon>Vibrionales</taxon>
        <taxon>Vibrionaceae</taxon>
        <taxon>Vibrio</taxon>
    </lineage>
</organism>
<comment type="subcellular location">
    <subcellularLocation>
        <location evidence="1">Cell inner membrane</location>
        <topology evidence="1">Single-pass membrane protein</topology>
    </subcellularLocation>
</comment>
<dbReference type="EMBL" id="DACRBY010000008">
    <property type="protein sequence ID" value="HAS8539801.1"/>
    <property type="molecule type" value="Genomic_DNA"/>
</dbReference>
<evidence type="ECO:0000256" key="3">
    <source>
        <dbReference type="ARBA" id="ARBA00022475"/>
    </source>
</evidence>
<dbReference type="GO" id="GO:0015628">
    <property type="term" value="P:protein secretion by the type II secretion system"/>
    <property type="evidence" value="ECO:0007669"/>
    <property type="project" value="InterPro"/>
</dbReference>
<evidence type="ECO:0000313" key="12">
    <source>
        <dbReference type="EMBL" id="HAS8539801.1"/>
    </source>
</evidence>
<comment type="similarity">
    <text evidence="9">Belongs to the GSP H family.</text>
</comment>
<evidence type="ECO:0000259" key="11">
    <source>
        <dbReference type="Pfam" id="PF12019"/>
    </source>
</evidence>
<evidence type="ECO:0000256" key="8">
    <source>
        <dbReference type="ARBA" id="ARBA00023136"/>
    </source>
</evidence>
<dbReference type="Proteomes" id="UP000863257">
    <property type="component" value="Unassembled WGS sequence"/>
</dbReference>
<evidence type="ECO:0000313" key="13">
    <source>
        <dbReference type="EMBL" id="HAS8543182.1"/>
    </source>
</evidence>
<dbReference type="Pfam" id="PF12019">
    <property type="entry name" value="GspH"/>
    <property type="match status" value="1"/>
</dbReference>
<keyword evidence="8" id="KW-0472">Membrane</keyword>
<name>A0A8H9N5J3_VIBVL</name>
<dbReference type="Gene3D" id="3.30.700.10">
    <property type="entry name" value="Glycoprotein, Type 4 Pilin"/>
    <property type="match status" value="1"/>
</dbReference>
<dbReference type="InterPro" id="IPR012902">
    <property type="entry name" value="N_methyl_site"/>
</dbReference>
<evidence type="ECO:0000256" key="6">
    <source>
        <dbReference type="ARBA" id="ARBA00022692"/>
    </source>
</evidence>
<dbReference type="GO" id="GO:0015627">
    <property type="term" value="C:type II protein secretion system complex"/>
    <property type="evidence" value="ECO:0007669"/>
    <property type="project" value="InterPro"/>
</dbReference>
<keyword evidence="4" id="KW-0488">Methylation</keyword>
<accession>A0A8H9N5J3</accession>
<dbReference type="InterPro" id="IPR016824">
    <property type="entry name" value="Tfp-pilus_assembly_FimT"/>
</dbReference>
<dbReference type="PIRSF" id="PIRSF024622">
    <property type="entry name" value="Tfp_FimT"/>
    <property type="match status" value="1"/>
</dbReference>
<feature type="domain" description="General secretion pathway GspH" evidence="11">
    <location>
        <begin position="41"/>
        <end position="147"/>
    </location>
</feature>
<dbReference type="AlphaFoldDB" id="A0A8H9N5J3"/>
<comment type="caution">
    <text evidence="13">The sequence shown here is derived from an EMBL/GenBank/DDBJ whole genome shotgun (WGS) entry which is preliminary data.</text>
</comment>
<keyword evidence="6" id="KW-0812">Transmembrane</keyword>
<proteinExistence type="inferred from homology"/>
<dbReference type="Pfam" id="PF07963">
    <property type="entry name" value="N_methyl"/>
    <property type="match status" value="1"/>
</dbReference>
<protein>
    <recommendedName>
        <fullName evidence="2">Type II secretion system protein H</fullName>
    </recommendedName>
    <alternativeName>
        <fullName evidence="10">General secretion pathway protein H</fullName>
    </alternativeName>
</protein>
<dbReference type="NCBIfam" id="TIGR02532">
    <property type="entry name" value="IV_pilin_GFxxxE"/>
    <property type="match status" value="1"/>
</dbReference>
<dbReference type="SUPFAM" id="SSF54523">
    <property type="entry name" value="Pili subunits"/>
    <property type="match status" value="1"/>
</dbReference>
<evidence type="ECO:0000256" key="4">
    <source>
        <dbReference type="ARBA" id="ARBA00022481"/>
    </source>
</evidence>
<gene>
    <name evidence="12" type="ORF">I7730_08370</name>
    <name evidence="13" type="ORF">I7730_26055</name>
</gene>
<dbReference type="GO" id="GO:0005886">
    <property type="term" value="C:plasma membrane"/>
    <property type="evidence" value="ECO:0007669"/>
    <property type="project" value="UniProtKB-SubCell"/>
</dbReference>
<dbReference type="InterPro" id="IPR022346">
    <property type="entry name" value="T2SS_GspH"/>
</dbReference>
<sequence length="170" mass="18480">MTRGFTLLELLITVAVLAVILAWATPSFTHVSQTVQMQRLASELSGFLNQSKSEAVARNAKLYVHFTKEKSEVADKGEWSLKLSTSASAAGGTVLYLSGSSYSGLSTYHNYNQKFISFDPIRGRPQGGSIVFYPTSDVTKKLSIVISNPPGRIRVCSLSGAELYDYPTCS</sequence>
<dbReference type="InterPro" id="IPR045584">
    <property type="entry name" value="Pilin-like"/>
</dbReference>
<keyword evidence="3" id="KW-1003">Cell membrane</keyword>
<dbReference type="EMBL" id="DACRBY010000197">
    <property type="protein sequence ID" value="HAS8543182.1"/>
    <property type="molecule type" value="Genomic_DNA"/>
</dbReference>
<evidence type="ECO:0000256" key="7">
    <source>
        <dbReference type="ARBA" id="ARBA00022989"/>
    </source>
</evidence>
<evidence type="ECO:0000256" key="10">
    <source>
        <dbReference type="ARBA" id="ARBA00030775"/>
    </source>
</evidence>
<keyword evidence="5" id="KW-0997">Cell inner membrane</keyword>
<evidence type="ECO:0000256" key="5">
    <source>
        <dbReference type="ARBA" id="ARBA00022519"/>
    </source>
</evidence>
<reference evidence="13" key="1">
    <citation type="journal article" date="2018" name="Genome Biol.">
        <title>SKESA: strategic k-mer extension for scrupulous assemblies.</title>
        <authorList>
            <person name="Souvorov A."/>
            <person name="Agarwala R."/>
            <person name="Lipman D.J."/>
        </authorList>
    </citation>
    <scope>NUCLEOTIDE SEQUENCE</scope>
    <source>
        <strain evidence="13">BCW_3452</strain>
    </source>
</reference>
<evidence type="ECO:0000256" key="9">
    <source>
        <dbReference type="ARBA" id="ARBA00025772"/>
    </source>
</evidence>
<dbReference type="PROSITE" id="PS00409">
    <property type="entry name" value="PROKAR_NTER_METHYL"/>
    <property type="match status" value="1"/>
</dbReference>
<dbReference type="RefSeq" id="WP_130249222.1">
    <property type="nucleotide sequence ID" value="NZ_RHHH01000007.1"/>
</dbReference>